<dbReference type="EMBL" id="JH993093">
    <property type="protein sequence ID" value="EKX35293.1"/>
    <property type="molecule type" value="Genomic_DNA"/>
</dbReference>
<dbReference type="HOGENOM" id="CLU_2311523_0_0_1"/>
<dbReference type="EnsemblProtists" id="EKX35293">
    <property type="protein sequence ID" value="EKX35293"/>
    <property type="gene ID" value="GUITHDRAFT_155535"/>
</dbReference>
<evidence type="ECO:0000313" key="2">
    <source>
        <dbReference type="EnsemblProtists" id="EKX35293"/>
    </source>
</evidence>
<dbReference type="RefSeq" id="XP_005822273.1">
    <property type="nucleotide sequence ID" value="XM_005822216.1"/>
</dbReference>
<evidence type="ECO:0000313" key="1">
    <source>
        <dbReference type="EMBL" id="EKX35293.1"/>
    </source>
</evidence>
<name>L1IGF4_GUITC</name>
<protein>
    <submittedName>
        <fullName evidence="1 2">Uncharacterized protein</fullName>
    </submittedName>
</protein>
<sequence>MLSVEAVDFSSTTKFLEEFDRLPARSSTKASKVCVCVYKKSGFEDKGLLRGGDTDRTVSRPLYDGWPDRGLALVSLSFSSSCSSFISLICSLQRKSARHG</sequence>
<reference evidence="1 3" key="1">
    <citation type="journal article" date="2012" name="Nature">
        <title>Algal genomes reveal evolutionary mosaicism and the fate of nucleomorphs.</title>
        <authorList>
            <consortium name="DOE Joint Genome Institute"/>
            <person name="Curtis B.A."/>
            <person name="Tanifuji G."/>
            <person name="Burki F."/>
            <person name="Gruber A."/>
            <person name="Irimia M."/>
            <person name="Maruyama S."/>
            <person name="Arias M.C."/>
            <person name="Ball S.G."/>
            <person name="Gile G.H."/>
            <person name="Hirakawa Y."/>
            <person name="Hopkins J.F."/>
            <person name="Kuo A."/>
            <person name="Rensing S.A."/>
            <person name="Schmutz J."/>
            <person name="Symeonidi A."/>
            <person name="Elias M."/>
            <person name="Eveleigh R.J."/>
            <person name="Herman E.K."/>
            <person name="Klute M.J."/>
            <person name="Nakayama T."/>
            <person name="Obornik M."/>
            <person name="Reyes-Prieto A."/>
            <person name="Armbrust E.V."/>
            <person name="Aves S.J."/>
            <person name="Beiko R.G."/>
            <person name="Coutinho P."/>
            <person name="Dacks J.B."/>
            <person name="Durnford D.G."/>
            <person name="Fast N.M."/>
            <person name="Green B.R."/>
            <person name="Grisdale C.J."/>
            <person name="Hempel F."/>
            <person name="Henrissat B."/>
            <person name="Hoppner M.P."/>
            <person name="Ishida K."/>
            <person name="Kim E."/>
            <person name="Koreny L."/>
            <person name="Kroth P.G."/>
            <person name="Liu Y."/>
            <person name="Malik S.B."/>
            <person name="Maier U.G."/>
            <person name="McRose D."/>
            <person name="Mock T."/>
            <person name="Neilson J.A."/>
            <person name="Onodera N.T."/>
            <person name="Poole A.M."/>
            <person name="Pritham E.J."/>
            <person name="Richards T.A."/>
            <person name="Rocap G."/>
            <person name="Roy S.W."/>
            <person name="Sarai C."/>
            <person name="Schaack S."/>
            <person name="Shirato S."/>
            <person name="Slamovits C.H."/>
            <person name="Spencer D.F."/>
            <person name="Suzuki S."/>
            <person name="Worden A.Z."/>
            <person name="Zauner S."/>
            <person name="Barry K."/>
            <person name="Bell C."/>
            <person name="Bharti A.K."/>
            <person name="Crow J.A."/>
            <person name="Grimwood J."/>
            <person name="Kramer R."/>
            <person name="Lindquist E."/>
            <person name="Lucas S."/>
            <person name="Salamov A."/>
            <person name="McFadden G.I."/>
            <person name="Lane C.E."/>
            <person name="Keeling P.J."/>
            <person name="Gray M.W."/>
            <person name="Grigoriev I.V."/>
            <person name="Archibald J.M."/>
        </authorList>
    </citation>
    <scope>NUCLEOTIDE SEQUENCE</scope>
    <source>
        <strain evidence="1 3">CCMP2712</strain>
    </source>
</reference>
<proteinExistence type="predicted"/>
<reference evidence="3" key="2">
    <citation type="submission" date="2012-11" db="EMBL/GenBank/DDBJ databases">
        <authorList>
            <person name="Kuo A."/>
            <person name="Curtis B.A."/>
            <person name="Tanifuji G."/>
            <person name="Burki F."/>
            <person name="Gruber A."/>
            <person name="Irimia M."/>
            <person name="Maruyama S."/>
            <person name="Arias M.C."/>
            <person name="Ball S.G."/>
            <person name="Gile G.H."/>
            <person name="Hirakawa Y."/>
            <person name="Hopkins J.F."/>
            <person name="Rensing S.A."/>
            <person name="Schmutz J."/>
            <person name="Symeonidi A."/>
            <person name="Elias M."/>
            <person name="Eveleigh R.J."/>
            <person name="Herman E.K."/>
            <person name="Klute M.J."/>
            <person name="Nakayama T."/>
            <person name="Obornik M."/>
            <person name="Reyes-Prieto A."/>
            <person name="Armbrust E.V."/>
            <person name="Aves S.J."/>
            <person name="Beiko R.G."/>
            <person name="Coutinho P."/>
            <person name="Dacks J.B."/>
            <person name="Durnford D.G."/>
            <person name="Fast N.M."/>
            <person name="Green B.R."/>
            <person name="Grisdale C."/>
            <person name="Hempe F."/>
            <person name="Henrissat B."/>
            <person name="Hoppner M.P."/>
            <person name="Ishida K.-I."/>
            <person name="Kim E."/>
            <person name="Koreny L."/>
            <person name="Kroth P.G."/>
            <person name="Liu Y."/>
            <person name="Malik S.-B."/>
            <person name="Maier U.G."/>
            <person name="McRose D."/>
            <person name="Mock T."/>
            <person name="Neilson J.A."/>
            <person name="Onodera N.T."/>
            <person name="Poole A.M."/>
            <person name="Pritham E.J."/>
            <person name="Richards T.A."/>
            <person name="Rocap G."/>
            <person name="Roy S.W."/>
            <person name="Sarai C."/>
            <person name="Schaack S."/>
            <person name="Shirato S."/>
            <person name="Slamovits C.H."/>
            <person name="Spencer D.F."/>
            <person name="Suzuki S."/>
            <person name="Worden A.Z."/>
            <person name="Zauner S."/>
            <person name="Barry K."/>
            <person name="Bell C."/>
            <person name="Bharti A.K."/>
            <person name="Crow J.A."/>
            <person name="Grimwood J."/>
            <person name="Kramer R."/>
            <person name="Lindquist E."/>
            <person name="Lucas S."/>
            <person name="Salamov A."/>
            <person name="McFadden G.I."/>
            <person name="Lane C.E."/>
            <person name="Keeling P.J."/>
            <person name="Gray M.W."/>
            <person name="Grigoriev I.V."/>
            <person name="Archibald J.M."/>
        </authorList>
    </citation>
    <scope>NUCLEOTIDE SEQUENCE</scope>
    <source>
        <strain evidence="3">CCMP2712</strain>
    </source>
</reference>
<accession>L1IGF4</accession>
<keyword evidence="3" id="KW-1185">Reference proteome</keyword>
<dbReference type="PaxDb" id="55529-EKX35293"/>
<gene>
    <name evidence="1" type="ORF">GUITHDRAFT_155535</name>
</gene>
<dbReference type="Proteomes" id="UP000011087">
    <property type="component" value="Unassembled WGS sequence"/>
</dbReference>
<organism evidence="1">
    <name type="scientific">Guillardia theta (strain CCMP2712)</name>
    <name type="common">Cryptophyte</name>
    <dbReference type="NCBI Taxonomy" id="905079"/>
    <lineage>
        <taxon>Eukaryota</taxon>
        <taxon>Cryptophyceae</taxon>
        <taxon>Pyrenomonadales</taxon>
        <taxon>Geminigeraceae</taxon>
        <taxon>Guillardia</taxon>
    </lineage>
</organism>
<dbReference type="KEGG" id="gtt:GUITHDRAFT_155535"/>
<dbReference type="GeneID" id="17292015"/>
<evidence type="ECO:0000313" key="3">
    <source>
        <dbReference type="Proteomes" id="UP000011087"/>
    </source>
</evidence>
<reference evidence="2" key="3">
    <citation type="submission" date="2015-06" db="UniProtKB">
        <authorList>
            <consortium name="EnsemblProtists"/>
        </authorList>
    </citation>
    <scope>IDENTIFICATION</scope>
</reference>
<dbReference type="AlphaFoldDB" id="L1IGF4"/>